<evidence type="ECO:0000313" key="1">
    <source>
        <dbReference type="EMBL" id="HER44313.1"/>
    </source>
</evidence>
<gene>
    <name evidence="1" type="ORF">ENO08_07630</name>
</gene>
<dbReference type="Pfam" id="PF04025">
    <property type="entry name" value="RemA-like"/>
    <property type="match status" value="1"/>
</dbReference>
<dbReference type="NCBIfam" id="NF003315">
    <property type="entry name" value="PRK04323.1"/>
    <property type="match status" value="1"/>
</dbReference>
<dbReference type="PANTHER" id="PTHR38449">
    <property type="entry name" value="REGULATORY PROTEIN TM_1690-RELATED"/>
    <property type="match status" value="1"/>
</dbReference>
<dbReference type="AlphaFoldDB" id="A0A7V2F492"/>
<comment type="caution">
    <text evidence="1">The sequence shown here is derived from an EMBL/GenBank/DDBJ whole genome shotgun (WGS) entry which is preliminary data.</text>
</comment>
<dbReference type="Proteomes" id="UP000886069">
    <property type="component" value="Unassembled WGS sequence"/>
</dbReference>
<dbReference type="EMBL" id="DSEC01000551">
    <property type="protein sequence ID" value="HER44313.1"/>
    <property type="molecule type" value="Genomic_DNA"/>
</dbReference>
<dbReference type="InterPro" id="IPR007169">
    <property type="entry name" value="RemA-like"/>
</dbReference>
<sequence>MLLQIGFGNAVAMDKVVAVVSADSAPMRRYREEARQRGMLVDATQGRKTRAVIVTTSGHVLLSAVAVETISQRWQGADV</sequence>
<accession>A0A7V2F492</accession>
<reference evidence="1" key="1">
    <citation type="journal article" date="2020" name="mSystems">
        <title>Genome- and Community-Level Interaction Insights into Carbon Utilization and Element Cycling Functions of Hydrothermarchaeota in Hydrothermal Sediment.</title>
        <authorList>
            <person name="Zhou Z."/>
            <person name="Liu Y."/>
            <person name="Xu W."/>
            <person name="Pan J."/>
            <person name="Luo Z.H."/>
            <person name="Li M."/>
        </authorList>
    </citation>
    <scope>NUCLEOTIDE SEQUENCE [LARGE SCALE GENOMIC DNA]</scope>
    <source>
        <strain evidence="1">SpSt-1233</strain>
    </source>
</reference>
<organism evidence="1">
    <name type="scientific">Eiseniibacteriota bacterium</name>
    <dbReference type="NCBI Taxonomy" id="2212470"/>
    <lineage>
        <taxon>Bacteria</taxon>
        <taxon>Candidatus Eiseniibacteriota</taxon>
    </lineage>
</organism>
<proteinExistence type="predicted"/>
<dbReference type="PANTHER" id="PTHR38449:SF1">
    <property type="entry name" value="REGULATORY PROTEIN SSL2874-RELATED"/>
    <property type="match status" value="1"/>
</dbReference>
<name>A0A7V2F492_UNCEI</name>
<protein>
    <submittedName>
        <fullName evidence="1">DUF370 domain-containing protein</fullName>
    </submittedName>
</protein>